<evidence type="ECO:0000256" key="4">
    <source>
        <dbReference type="ARBA" id="ARBA00022741"/>
    </source>
</evidence>
<dbReference type="SUPFAM" id="SSF56672">
    <property type="entry name" value="DNA/RNA polymerases"/>
    <property type="match status" value="1"/>
</dbReference>
<evidence type="ECO:0000256" key="5">
    <source>
        <dbReference type="ARBA" id="ARBA00022801"/>
    </source>
</evidence>
<evidence type="ECO:0000256" key="2">
    <source>
        <dbReference type="ARBA" id="ARBA00022679"/>
    </source>
</evidence>
<dbReference type="Pfam" id="PF01660">
    <property type="entry name" value="Vmethyltransf"/>
    <property type="match status" value="1"/>
</dbReference>
<dbReference type="GO" id="GO:0005524">
    <property type="term" value="F:ATP binding"/>
    <property type="evidence" value="ECO:0007669"/>
    <property type="project" value="UniProtKB-KW"/>
</dbReference>
<evidence type="ECO:0000259" key="8">
    <source>
        <dbReference type="PROSITE" id="PS50507"/>
    </source>
</evidence>
<keyword evidence="4" id="KW-0547">Nucleotide-binding</keyword>
<name>A0A9E9FWE1_9VIRU</name>
<sequence>MATSKLQIALEEQSIIRETKYHEKRWKNAFKLDFAAKDDDVHKIRAVFDPIMVEFGILPPPQHILQAALQRWATNAVIKWAETRHPIVAIGPNVLSERHMLYHEQAHGCTLFTGRDQTRHASAAASPTLRGCNNTTYLNQVNQLASGITTEKFCTTGFENCDFQAPFAVSVHSLYDISPANLALGFVKHGTRELKAYMHIHPAVLMTDSFYDANTLTRHQIERVDGVPKNVLFSFANDSSFCYRHDYDNVIFYTTRNGFNTGYGFGILIETVNRMGSQYELKVTRCEIDEIVTSYRMLSDINIIKIPNIVEMAKVGFNKAYYDGVPYLWADKQKVTKLVSYLMARDPKQMSIRVAYAYARSEMRCVKLGERIVDYTWEINSPSLTILVICIYVMCLLKHAQMNAVADASAKEIAKLSRRCSWLFSMFPTFCLCLQRMWKEVKEIFGRNSILEILTQESNMNIFADLEYQFLEDLYFTDIISTEKYVQVINHLPLPTQIDSSFDIADFVLGEPNKPITSENKPEETIHYDVYDSSEGNSCLFFSLFGLKAEREFIVMDLFDRISKIDSDPHKKELELWLTNFYAANDYKGSFEENIITHENDMKKPTQRYFDEIALFLTFYHYENLKCYSDGKYIEVKPIIDIPKAELFPIIANIIEHANHHFIGKAIKKGGSLYGISFDNAAIKVESVPTSWVIVHGVHNRTRDNNSKPCGYNGFANTIMKHTRGGPDGFINTLLKHKEVWGDSVEHSRVETHTQTDSRVINIIAANFDAFKVRFDDFLLNCPSHTTYHLPLVGNGVWQTSKGEYGKVNRKWLTAIHKKAQAKNIALVFHGKVERFTIVNDNGTIHYPCWGEELKIANSKDLREAFKDEELAAINTSLYKQYLAENVPEALRDVLKKASLALEDFGSFTQKNIHPVDLVTGPPGSGKTADVLKKNKHLKSILYIAPTNTLAIDSAAKMAGSGIATTIHKAIHNVGRSVKPQLIIIDEAYTVPFAIIGYFATFAPVTLIGDKNQIGFIDFNACGPVTLLRDVDGLVNTTELKITRRCPKDIVELPIIKKIYPKITTQSNVKTSIEFVGPHAKFPTTCQRMVFSQQAKSLYEGSMTVHEAQGSTFETAVLTFTVLQSDKTLLKRSLPHLVVGFTRHTKKLYVQEESPGLFENAIAIHLGEHVELDIAMKETNVALPEFCQLEPVDQEVVDADISVVKYAPCPVAYEAITTILSQVYPVVTGIYEYQRVEKEDLEYKGGATGVLHVDDIKGDELQESRGHEVRKFPGHQYVKVTNSSSRCASAHTFLSRYTRRTKQLKEEHLKRELEALQEIVTEFIDLSYTEIDKEEVFAEAIEAFTKRGHDVGDLKDIDCWTDQGIGLVKFAMKTQQKQSGEDPLHKDKAGQGIAAWEKTLNFHLIVWVRLLERCMRRSKRIVFCSGQTDEEILKLLDAKCTGQNYKYFENDFEEFDSTQNNLEHMNFITTLRRLGCPELLLGCFGNMMFIRTVTSMYCTILVRSKKDSGRVDTLAGNTLFNLCVLLSMFDKESRGNIVAAFFKGDDSKITFVRDLIIDFRRKLFLEEKANYKLKMSFNSSAEFTNTIVNYNGSAINLPKLAAKVFSRYYTTEAKFLEYQTAVKDLMRTCNDTHTAAVMCKVNAVHHGITTEQADTLVSALINFANGGVAFDSLIKFNLLTKRERTVVNAPISGV</sequence>
<proteinExistence type="predicted"/>
<evidence type="ECO:0000256" key="1">
    <source>
        <dbReference type="ARBA" id="ARBA00022484"/>
    </source>
</evidence>
<dbReference type="GO" id="GO:0003723">
    <property type="term" value="F:RNA binding"/>
    <property type="evidence" value="ECO:0007669"/>
    <property type="project" value="InterPro"/>
</dbReference>
<dbReference type="GO" id="GO:0016787">
    <property type="term" value="F:hydrolase activity"/>
    <property type="evidence" value="ECO:0007669"/>
    <property type="project" value="UniProtKB-KW"/>
</dbReference>
<dbReference type="GO" id="GO:0006351">
    <property type="term" value="P:DNA-templated transcription"/>
    <property type="evidence" value="ECO:0007669"/>
    <property type="project" value="InterPro"/>
</dbReference>
<keyword evidence="2" id="KW-0808">Transferase</keyword>
<keyword evidence="7" id="KW-0693">Viral RNA replication</keyword>
<dbReference type="GO" id="GO:0003968">
    <property type="term" value="F:RNA-directed RNA polymerase activity"/>
    <property type="evidence" value="ECO:0007669"/>
    <property type="project" value="UniProtKB-KW"/>
</dbReference>
<dbReference type="InterPro" id="IPR027417">
    <property type="entry name" value="P-loop_NTPase"/>
</dbReference>
<dbReference type="PROSITE" id="PS50507">
    <property type="entry name" value="RDRP_SSRNA_POS"/>
    <property type="match status" value="1"/>
</dbReference>
<dbReference type="Pfam" id="PF01443">
    <property type="entry name" value="Viral_helicase1"/>
    <property type="match status" value="1"/>
</dbReference>
<dbReference type="InterPro" id="IPR027351">
    <property type="entry name" value="(+)RNA_virus_helicase_core_dom"/>
</dbReference>
<dbReference type="GO" id="GO:0039694">
    <property type="term" value="P:viral RNA genome replication"/>
    <property type="evidence" value="ECO:0007669"/>
    <property type="project" value="InterPro"/>
</dbReference>
<evidence type="ECO:0000259" key="9">
    <source>
        <dbReference type="PROSITE" id="PS51657"/>
    </source>
</evidence>
<protein>
    <submittedName>
        <fullName evidence="11">Nonstructural polyprotein</fullName>
    </submittedName>
</protein>
<dbReference type="InterPro" id="IPR043502">
    <property type="entry name" value="DNA/RNA_pol_sf"/>
</dbReference>
<keyword evidence="3" id="KW-0548">Nucleotidyltransferase</keyword>
<dbReference type="GO" id="GO:0006396">
    <property type="term" value="P:RNA processing"/>
    <property type="evidence" value="ECO:0007669"/>
    <property type="project" value="InterPro"/>
</dbReference>
<feature type="domain" description="(+)RNA virus helicase C-terminal" evidence="9">
    <location>
        <begin position="886"/>
        <end position="1184"/>
    </location>
</feature>
<evidence type="ECO:0000256" key="7">
    <source>
        <dbReference type="ARBA" id="ARBA00022953"/>
    </source>
</evidence>
<keyword evidence="6" id="KW-0067">ATP-binding</keyword>
<accession>A0A9E9FWE1</accession>
<feature type="domain" description="Alphavirus-like MT" evidence="10">
    <location>
        <begin position="54"/>
        <end position="254"/>
    </location>
</feature>
<dbReference type="InterPro" id="IPR007094">
    <property type="entry name" value="RNA-dir_pol_PSvirus"/>
</dbReference>
<dbReference type="Pfam" id="PF00978">
    <property type="entry name" value="RdRP_2"/>
    <property type="match status" value="1"/>
</dbReference>
<evidence type="ECO:0000256" key="6">
    <source>
        <dbReference type="ARBA" id="ARBA00022840"/>
    </source>
</evidence>
<dbReference type="SUPFAM" id="SSF52540">
    <property type="entry name" value="P-loop containing nucleoside triphosphate hydrolases"/>
    <property type="match status" value="1"/>
</dbReference>
<keyword evidence="1" id="KW-0696">RNA-directed RNA polymerase</keyword>
<evidence type="ECO:0000256" key="3">
    <source>
        <dbReference type="ARBA" id="ARBA00022695"/>
    </source>
</evidence>
<evidence type="ECO:0000313" key="11">
    <source>
        <dbReference type="EMBL" id="WAP91249.1"/>
    </source>
</evidence>
<reference evidence="11" key="1">
    <citation type="submission" date="2022-07" db="EMBL/GenBank/DDBJ databases">
        <title>Novel Viral and Microbial Species in a Translocated Toutouwai (Petroica longipes) Population from Aotearoa/New Zealand.</title>
        <authorList>
            <person name="French R.K."/>
            <person name="Stone Z.L."/>
            <person name="Parker K.A."/>
            <person name="Holmes E.C."/>
        </authorList>
    </citation>
    <scope>NUCLEOTIDE SEQUENCE</scope>
    <source>
        <strain evidence="11">PELO9</strain>
    </source>
</reference>
<dbReference type="Gene3D" id="3.40.50.300">
    <property type="entry name" value="P-loop containing nucleotide triphosphate hydrolases"/>
    <property type="match status" value="2"/>
</dbReference>
<evidence type="ECO:0000259" key="10">
    <source>
        <dbReference type="PROSITE" id="PS51743"/>
    </source>
</evidence>
<dbReference type="PROSITE" id="PS51657">
    <property type="entry name" value="PSRV_HELICASE"/>
    <property type="match status" value="1"/>
</dbReference>
<dbReference type="InterPro" id="IPR002588">
    <property type="entry name" value="Alphavirus-like_MT_dom"/>
</dbReference>
<dbReference type="InterPro" id="IPR001788">
    <property type="entry name" value="RNA-dep_RNA_pol_alsuvir"/>
</dbReference>
<dbReference type="GO" id="GO:0016556">
    <property type="term" value="P:mRNA modification"/>
    <property type="evidence" value="ECO:0007669"/>
    <property type="project" value="InterPro"/>
</dbReference>
<keyword evidence="5" id="KW-0378">Hydrolase</keyword>
<dbReference type="EMBL" id="ON968937">
    <property type="protein sequence ID" value="WAP91249.1"/>
    <property type="molecule type" value="Genomic_RNA"/>
</dbReference>
<dbReference type="PROSITE" id="PS51743">
    <property type="entry name" value="ALPHAVIRUS_MT"/>
    <property type="match status" value="1"/>
</dbReference>
<dbReference type="GO" id="GO:0008174">
    <property type="term" value="F:mRNA methyltransferase activity"/>
    <property type="evidence" value="ECO:0007669"/>
    <property type="project" value="UniProtKB-UniRule"/>
</dbReference>
<feature type="domain" description="RdRp catalytic" evidence="8">
    <location>
        <begin position="1445"/>
        <end position="1559"/>
    </location>
</feature>
<organism evidence="11">
    <name type="scientific">Avian associated hepe-like virus 10</name>
    <dbReference type="NCBI Taxonomy" id="2996224"/>
    <lineage>
        <taxon>Viruses</taxon>
        <taxon>Riboviria</taxon>
        <taxon>Orthornavirae</taxon>
        <taxon>Kitrinoviricota</taxon>
        <taxon>Alsuviricetes</taxon>
        <taxon>Hepelivirales</taxon>
        <taxon>Hepeviridae</taxon>
    </lineage>
</organism>